<sequence>MERMDKLVAKWLKTGPGVQWMVKEGKTSFNCGLFRAHQVFRNKLAQLPKGFSFPNLGFPPPCRALAEFDPSPYLDKGSSSASDEEEEEAVLGDQGGQGNQDPGANLVTSKAGGSASSGI</sequence>
<reference evidence="2 3" key="1">
    <citation type="submission" date="2018-04" db="EMBL/GenBank/DDBJ databases">
        <authorList>
            <person name="Vogel A."/>
        </authorList>
    </citation>
    <scope>NUCLEOTIDE SEQUENCE [LARGE SCALE GENOMIC DNA]</scope>
</reference>
<accession>A0A484LCN6</accession>
<dbReference type="AlphaFoldDB" id="A0A484LCN6"/>
<name>A0A484LCN6_9ASTE</name>
<protein>
    <submittedName>
        <fullName evidence="2">Uncharacterized protein</fullName>
    </submittedName>
</protein>
<organism evidence="2 3">
    <name type="scientific">Cuscuta campestris</name>
    <dbReference type="NCBI Taxonomy" id="132261"/>
    <lineage>
        <taxon>Eukaryota</taxon>
        <taxon>Viridiplantae</taxon>
        <taxon>Streptophyta</taxon>
        <taxon>Embryophyta</taxon>
        <taxon>Tracheophyta</taxon>
        <taxon>Spermatophyta</taxon>
        <taxon>Magnoliopsida</taxon>
        <taxon>eudicotyledons</taxon>
        <taxon>Gunneridae</taxon>
        <taxon>Pentapetalae</taxon>
        <taxon>asterids</taxon>
        <taxon>lamiids</taxon>
        <taxon>Solanales</taxon>
        <taxon>Convolvulaceae</taxon>
        <taxon>Cuscuteae</taxon>
        <taxon>Cuscuta</taxon>
        <taxon>Cuscuta subgen. Grammica</taxon>
        <taxon>Cuscuta sect. Cleistogrammica</taxon>
    </lineage>
</organism>
<gene>
    <name evidence="2" type="ORF">CCAM_LOCUS15742</name>
</gene>
<proteinExistence type="predicted"/>
<evidence type="ECO:0000256" key="1">
    <source>
        <dbReference type="SAM" id="MobiDB-lite"/>
    </source>
</evidence>
<dbReference type="EMBL" id="OOIL02001284">
    <property type="protein sequence ID" value="VFQ73966.1"/>
    <property type="molecule type" value="Genomic_DNA"/>
</dbReference>
<dbReference type="Proteomes" id="UP000595140">
    <property type="component" value="Unassembled WGS sequence"/>
</dbReference>
<evidence type="ECO:0000313" key="2">
    <source>
        <dbReference type="EMBL" id="VFQ73966.1"/>
    </source>
</evidence>
<feature type="region of interest" description="Disordered" evidence="1">
    <location>
        <begin position="69"/>
        <end position="119"/>
    </location>
</feature>
<keyword evidence="3" id="KW-1185">Reference proteome</keyword>
<evidence type="ECO:0000313" key="3">
    <source>
        <dbReference type="Proteomes" id="UP000595140"/>
    </source>
</evidence>